<dbReference type="OrthoDB" id="9780101at2"/>
<gene>
    <name evidence="1" type="ORF">U732_3613</name>
</gene>
<evidence type="ECO:0000313" key="2">
    <source>
        <dbReference type="Proteomes" id="UP000031366"/>
    </source>
</evidence>
<name>A0A0C1U4W3_9CLOT</name>
<accession>A0A0C1U4W3</accession>
<proteinExistence type="predicted"/>
<dbReference type="AlphaFoldDB" id="A0A0C1U4W3"/>
<dbReference type="EMBL" id="AYSO01000013">
    <property type="protein sequence ID" value="KIE47799.1"/>
    <property type="molecule type" value="Genomic_DNA"/>
</dbReference>
<comment type="caution">
    <text evidence="1">The sequence shown here is derived from an EMBL/GenBank/DDBJ whole genome shotgun (WGS) entry which is preliminary data.</text>
</comment>
<dbReference type="RefSeq" id="WP_039630823.1">
    <property type="nucleotide sequence ID" value="NZ_AYSO01000013.1"/>
</dbReference>
<keyword evidence="2" id="KW-1185">Reference proteome</keyword>
<evidence type="ECO:0000313" key="1">
    <source>
        <dbReference type="EMBL" id="KIE47799.1"/>
    </source>
</evidence>
<dbReference type="Proteomes" id="UP000031366">
    <property type="component" value="Unassembled WGS sequence"/>
</dbReference>
<organism evidence="1 2">
    <name type="scientific">Clostridium argentinense CDC 2741</name>
    <dbReference type="NCBI Taxonomy" id="1418104"/>
    <lineage>
        <taxon>Bacteria</taxon>
        <taxon>Bacillati</taxon>
        <taxon>Bacillota</taxon>
        <taxon>Clostridia</taxon>
        <taxon>Eubacteriales</taxon>
        <taxon>Clostridiaceae</taxon>
        <taxon>Clostridium</taxon>
    </lineage>
</organism>
<protein>
    <submittedName>
        <fullName evidence="1">Uncharacterized protein</fullName>
    </submittedName>
</protein>
<reference evidence="1 2" key="1">
    <citation type="journal article" date="2015" name="Infect. Genet. Evol.">
        <title>Genomic sequences of six botulinum neurotoxin-producing strains representing three clostridial species illustrate the mobility and diversity of botulinum neurotoxin genes.</title>
        <authorList>
            <person name="Smith T.J."/>
            <person name="Hill K.K."/>
            <person name="Xie G."/>
            <person name="Foley B.T."/>
            <person name="Williamson C.H."/>
            <person name="Foster J.T."/>
            <person name="Johnson S.L."/>
            <person name="Chertkov O."/>
            <person name="Teshima H."/>
            <person name="Gibbons H.S."/>
            <person name="Johnsky L.A."/>
            <person name="Karavis M.A."/>
            <person name="Smith L.A."/>
        </authorList>
    </citation>
    <scope>NUCLEOTIDE SEQUENCE [LARGE SCALE GENOMIC DNA]</scope>
    <source>
        <strain evidence="1 2">CDC 2741</strain>
    </source>
</reference>
<sequence length="118" mass="13229">MELLNASGVAYATLLDFDGNGIEELFICYNSTESKMGKYIEANSPCMYEIWGYNGSSYLIAKEWATVFGGGSSLRGNLEVYESDEKCYVVNNLRGKEADETGVTWHYRYVYGNIINGK</sequence>